<gene>
    <name evidence="4" type="ORF">GCM10022280_09260</name>
</gene>
<dbReference type="PANTHER" id="PTHR43278">
    <property type="entry name" value="NAD(P)H-DEPENDENT FMN-CONTAINING OXIDOREDUCTASE YWQN-RELATED"/>
    <property type="match status" value="1"/>
</dbReference>
<dbReference type="Proteomes" id="UP001500235">
    <property type="component" value="Unassembled WGS sequence"/>
</dbReference>
<protein>
    <recommendedName>
        <fullName evidence="3">Flavodoxin-like fold domain-containing protein</fullName>
    </recommendedName>
</protein>
<dbReference type="Gene3D" id="3.40.50.360">
    <property type="match status" value="1"/>
</dbReference>
<dbReference type="InterPro" id="IPR029039">
    <property type="entry name" value="Flavoprotein-like_sf"/>
</dbReference>
<evidence type="ECO:0000256" key="2">
    <source>
        <dbReference type="ARBA" id="ARBA00022643"/>
    </source>
</evidence>
<evidence type="ECO:0000313" key="4">
    <source>
        <dbReference type="EMBL" id="GAA4013227.1"/>
    </source>
</evidence>
<proteinExistence type="predicted"/>
<feature type="domain" description="Flavodoxin-like fold" evidence="3">
    <location>
        <begin position="23"/>
        <end position="117"/>
    </location>
</feature>
<reference evidence="5" key="1">
    <citation type="journal article" date="2019" name="Int. J. Syst. Evol. Microbiol.">
        <title>The Global Catalogue of Microorganisms (GCM) 10K type strain sequencing project: providing services to taxonomists for standard genome sequencing and annotation.</title>
        <authorList>
            <consortium name="The Broad Institute Genomics Platform"/>
            <consortium name="The Broad Institute Genome Sequencing Center for Infectious Disease"/>
            <person name="Wu L."/>
            <person name="Ma J."/>
        </authorList>
    </citation>
    <scope>NUCLEOTIDE SEQUENCE [LARGE SCALE GENOMIC DNA]</scope>
    <source>
        <strain evidence="5">JCM 17563</strain>
    </source>
</reference>
<dbReference type="PANTHER" id="PTHR43278:SF4">
    <property type="entry name" value="NAD(P)H-DEPENDENT FMN-CONTAINING OXIDOREDUCTASE YWQN-RELATED"/>
    <property type="match status" value="1"/>
</dbReference>
<keyword evidence="5" id="KW-1185">Reference proteome</keyword>
<accession>A0ABP7SL72</accession>
<dbReference type="InterPro" id="IPR051796">
    <property type="entry name" value="ISF_SsuE-like"/>
</dbReference>
<keyword evidence="1" id="KW-0285">Flavoprotein</keyword>
<dbReference type="InterPro" id="IPR003680">
    <property type="entry name" value="Flavodoxin_fold"/>
</dbReference>
<evidence type="ECO:0000259" key="3">
    <source>
        <dbReference type="Pfam" id="PF02525"/>
    </source>
</evidence>
<comment type="caution">
    <text evidence="4">The sequence shown here is derived from an EMBL/GenBank/DDBJ whole genome shotgun (WGS) entry which is preliminary data.</text>
</comment>
<name>A0ABP7SL72_9SPHN</name>
<dbReference type="EMBL" id="BAABBQ010000001">
    <property type="protein sequence ID" value="GAA4013227.1"/>
    <property type="molecule type" value="Genomic_DNA"/>
</dbReference>
<evidence type="ECO:0000256" key="1">
    <source>
        <dbReference type="ARBA" id="ARBA00022630"/>
    </source>
</evidence>
<dbReference type="SUPFAM" id="SSF52218">
    <property type="entry name" value="Flavoproteins"/>
    <property type="match status" value="1"/>
</dbReference>
<organism evidence="4 5">
    <name type="scientific">Sphingomonas swuensis</name>
    <dbReference type="NCBI Taxonomy" id="977800"/>
    <lineage>
        <taxon>Bacteria</taxon>
        <taxon>Pseudomonadati</taxon>
        <taxon>Pseudomonadota</taxon>
        <taxon>Alphaproteobacteria</taxon>
        <taxon>Sphingomonadales</taxon>
        <taxon>Sphingomonadaceae</taxon>
        <taxon>Sphingomonas</taxon>
    </lineage>
</organism>
<dbReference type="Pfam" id="PF02525">
    <property type="entry name" value="Flavodoxin_2"/>
    <property type="match status" value="1"/>
</dbReference>
<evidence type="ECO:0000313" key="5">
    <source>
        <dbReference type="Proteomes" id="UP001500235"/>
    </source>
</evidence>
<sequence length="144" mass="16257">MVDLSSSYIEPFKYDAGLERDDFHKIIARLLQHQNVVFVTPVYWYAMSGLMKTFFDRLTDLLSNAESRKLGRALAGRNMWLLATGTDDTLPDGFVIPFQKTADYFDMQWQAAAYVQVHAAALPAIEDWSDVRTLAAAIVDCGSR</sequence>
<keyword evidence="2" id="KW-0288">FMN</keyword>